<dbReference type="EMBL" id="JACVVK020000581">
    <property type="protein sequence ID" value="KAK7465014.1"/>
    <property type="molecule type" value="Genomic_DNA"/>
</dbReference>
<keyword evidence="2" id="KW-1185">Reference proteome</keyword>
<dbReference type="Proteomes" id="UP001519460">
    <property type="component" value="Unassembled WGS sequence"/>
</dbReference>
<dbReference type="AlphaFoldDB" id="A0ABD0J7W0"/>
<gene>
    <name evidence="1" type="ORF">BaRGS_00037799</name>
</gene>
<accession>A0ABD0J7W0</accession>
<proteinExistence type="predicted"/>
<evidence type="ECO:0000313" key="1">
    <source>
        <dbReference type="EMBL" id="KAK7465014.1"/>
    </source>
</evidence>
<protein>
    <recommendedName>
        <fullName evidence="3">Secreted protein</fullName>
    </recommendedName>
</protein>
<organism evidence="1 2">
    <name type="scientific">Batillaria attramentaria</name>
    <dbReference type="NCBI Taxonomy" id="370345"/>
    <lineage>
        <taxon>Eukaryota</taxon>
        <taxon>Metazoa</taxon>
        <taxon>Spiralia</taxon>
        <taxon>Lophotrochozoa</taxon>
        <taxon>Mollusca</taxon>
        <taxon>Gastropoda</taxon>
        <taxon>Caenogastropoda</taxon>
        <taxon>Sorbeoconcha</taxon>
        <taxon>Cerithioidea</taxon>
        <taxon>Batillariidae</taxon>
        <taxon>Batillaria</taxon>
    </lineage>
</organism>
<name>A0ABD0J7W0_9CAEN</name>
<comment type="caution">
    <text evidence="1">The sequence shown here is derived from an EMBL/GenBank/DDBJ whole genome shotgun (WGS) entry which is preliminary data.</text>
</comment>
<sequence>MAGVAVHWVPPNLVPVLSALFVFLTRATEQGKWVRPFTGDNKTRKKCQALRSETIGQHFIRGTWVYMSNNIHDLRYPTRETKGRAITWQMRCPCTCST</sequence>
<reference evidence="1 2" key="1">
    <citation type="journal article" date="2023" name="Sci. Data">
        <title>Genome assembly of the Korean intertidal mud-creeper Batillaria attramentaria.</title>
        <authorList>
            <person name="Patra A.K."/>
            <person name="Ho P.T."/>
            <person name="Jun S."/>
            <person name="Lee S.J."/>
            <person name="Kim Y."/>
            <person name="Won Y.J."/>
        </authorList>
    </citation>
    <scope>NUCLEOTIDE SEQUENCE [LARGE SCALE GENOMIC DNA]</scope>
    <source>
        <strain evidence="1">Wonlab-2016</strain>
    </source>
</reference>
<evidence type="ECO:0008006" key="3">
    <source>
        <dbReference type="Google" id="ProtNLM"/>
    </source>
</evidence>
<evidence type="ECO:0000313" key="2">
    <source>
        <dbReference type="Proteomes" id="UP001519460"/>
    </source>
</evidence>